<sequence>MTTITGSDTGSAAPARTATNLRTRRKVRKLLDKAGLALAVAVLLAPCLFVFFWMLSLSLKYDIDNTAWPPVFIPTQPTLDNFVHVFDESPMLLYFWNSIQVTGTATLAALLLGVPAGYGIAKARAHGLAALLLLSRMTPGLSYLIPLFTLFQMMGLIGTVWPIALTHMVITLPIVVWIMIGFFETLPQELEEAARIDGASLWQAFRYIALPLARPGIVVGAILSFIYSWNNFIFGAVFAGRTTRTMPVAVYNMLTFESFAWGPLAAAAIVVMLPVILLTIVIQREIVQGLAAGGVK</sequence>
<feature type="transmembrane region" description="Helical" evidence="7">
    <location>
        <begin position="259"/>
        <end position="282"/>
    </location>
</feature>
<dbReference type="SUPFAM" id="SSF161098">
    <property type="entry name" value="MetI-like"/>
    <property type="match status" value="1"/>
</dbReference>
<comment type="subcellular location">
    <subcellularLocation>
        <location evidence="1 7">Cell membrane</location>
        <topology evidence="1 7">Multi-pass membrane protein</topology>
    </subcellularLocation>
</comment>
<dbReference type="AlphaFoldDB" id="A0A5C8PRJ1"/>
<feature type="transmembrane region" description="Helical" evidence="7">
    <location>
        <begin position="99"/>
        <end position="121"/>
    </location>
</feature>
<evidence type="ECO:0000256" key="7">
    <source>
        <dbReference type="RuleBase" id="RU363032"/>
    </source>
</evidence>
<evidence type="ECO:0000256" key="6">
    <source>
        <dbReference type="ARBA" id="ARBA00023136"/>
    </source>
</evidence>
<keyword evidence="3" id="KW-1003">Cell membrane</keyword>
<accession>A0A5C8PRJ1</accession>
<dbReference type="GO" id="GO:0005886">
    <property type="term" value="C:plasma membrane"/>
    <property type="evidence" value="ECO:0007669"/>
    <property type="project" value="UniProtKB-SubCell"/>
</dbReference>
<reference evidence="9 10" key="1">
    <citation type="submission" date="2019-06" db="EMBL/GenBank/DDBJ databases">
        <title>New taxonomy in bacterial strain CC-CFT640, isolated from vineyard.</title>
        <authorList>
            <person name="Lin S.-Y."/>
            <person name="Tsai C.-F."/>
            <person name="Young C.-C."/>
        </authorList>
    </citation>
    <scope>NUCLEOTIDE SEQUENCE [LARGE SCALE GENOMIC DNA]</scope>
    <source>
        <strain evidence="9 10">CC-CFT640</strain>
    </source>
</reference>
<evidence type="ECO:0000313" key="9">
    <source>
        <dbReference type="EMBL" id="TXL77625.1"/>
    </source>
</evidence>
<keyword evidence="6 7" id="KW-0472">Membrane</keyword>
<dbReference type="Pfam" id="PF00528">
    <property type="entry name" value="BPD_transp_1"/>
    <property type="match status" value="1"/>
</dbReference>
<evidence type="ECO:0000259" key="8">
    <source>
        <dbReference type="PROSITE" id="PS50928"/>
    </source>
</evidence>
<keyword evidence="5 7" id="KW-1133">Transmembrane helix</keyword>
<evidence type="ECO:0000313" key="10">
    <source>
        <dbReference type="Proteomes" id="UP000321638"/>
    </source>
</evidence>
<feature type="transmembrane region" description="Helical" evidence="7">
    <location>
        <begin position="167"/>
        <end position="186"/>
    </location>
</feature>
<dbReference type="EMBL" id="VDUZ01000008">
    <property type="protein sequence ID" value="TXL77625.1"/>
    <property type="molecule type" value="Genomic_DNA"/>
</dbReference>
<gene>
    <name evidence="9" type="ORF">FHP25_09360</name>
</gene>
<dbReference type="GO" id="GO:0055085">
    <property type="term" value="P:transmembrane transport"/>
    <property type="evidence" value="ECO:0007669"/>
    <property type="project" value="InterPro"/>
</dbReference>
<dbReference type="InterPro" id="IPR000515">
    <property type="entry name" value="MetI-like"/>
</dbReference>
<dbReference type="OrthoDB" id="9790107at2"/>
<feature type="transmembrane region" description="Helical" evidence="7">
    <location>
        <begin position="34"/>
        <end position="55"/>
    </location>
</feature>
<evidence type="ECO:0000256" key="2">
    <source>
        <dbReference type="ARBA" id="ARBA00022448"/>
    </source>
</evidence>
<evidence type="ECO:0000256" key="1">
    <source>
        <dbReference type="ARBA" id="ARBA00004651"/>
    </source>
</evidence>
<dbReference type="Gene3D" id="1.10.3720.10">
    <property type="entry name" value="MetI-like"/>
    <property type="match status" value="1"/>
</dbReference>
<keyword evidence="10" id="KW-1185">Reference proteome</keyword>
<keyword evidence="2 7" id="KW-0813">Transport</keyword>
<keyword evidence="4 7" id="KW-0812">Transmembrane</keyword>
<proteinExistence type="inferred from homology"/>
<dbReference type="RefSeq" id="WP_147846665.1">
    <property type="nucleotide sequence ID" value="NZ_VDUZ01000008.1"/>
</dbReference>
<feature type="domain" description="ABC transmembrane type-1" evidence="8">
    <location>
        <begin position="95"/>
        <end position="282"/>
    </location>
</feature>
<organism evidence="9 10">
    <name type="scientific">Vineibacter terrae</name>
    <dbReference type="NCBI Taxonomy" id="2586908"/>
    <lineage>
        <taxon>Bacteria</taxon>
        <taxon>Pseudomonadati</taxon>
        <taxon>Pseudomonadota</taxon>
        <taxon>Alphaproteobacteria</taxon>
        <taxon>Hyphomicrobiales</taxon>
        <taxon>Vineibacter</taxon>
    </lineage>
</organism>
<dbReference type="Proteomes" id="UP000321638">
    <property type="component" value="Unassembled WGS sequence"/>
</dbReference>
<evidence type="ECO:0000256" key="3">
    <source>
        <dbReference type="ARBA" id="ARBA00022475"/>
    </source>
</evidence>
<dbReference type="InterPro" id="IPR035906">
    <property type="entry name" value="MetI-like_sf"/>
</dbReference>
<dbReference type="PROSITE" id="PS50928">
    <property type="entry name" value="ABC_TM1"/>
    <property type="match status" value="1"/>
</dbReference>
<dbReference type="PANTHER" id="PTHR32243">
    <property type="entry name" value="MALTOSE TRANSPORT SYSTEM PERMEASE-RELATED"/>
    <property type="match status" value="1"/>
</dbReference>
<feature type="transmembrane region" description="Helical" evidence="7">
    <location>
        <begin position="216"/>
        <end position="239"/>
    </location>
</feature>
<comment type="similarity">
    <text evidence="7">Belongs to the binding-protein-dependent transport system permease family.</text>
</comment>
<evidence type="ECO:0000256" key="5">
    <source>
        <dbReference type="ARBA" id="ARBA00022989"/>
    </source>
</evidence>
<dbReference type="InterPro" id="IPR050901">
    <property type="entry name" value="BP-dep_ABC_trans_perm"/>
</dbReference>
<protein>
    <submittedName>
        <fullName evidence="9">Carbohydrate ABC transporter permease</fullName>
    </submittedName>
</protein>
<name>A0A5C8PRJ1_9HYPH</name>
<dbReference type="CDD" id="cd06261">
    <property type="entry name" value="TM_PBP2"/>
    <property type="match status" value="1"/>
</dbReference>
<evidence type="ECO:0000256" key="4">
    <source>
        <dbReference type="ARBA" id="ARBA00022692"/>
    </source>
</evidence>
<dbReference type="PANTHER" id="PTHR32243:SF18">
    <property type="entry name" value="INNER MEMBRANE ABC TRANSPORTER PERMEASE PROTEIN YCJP"/>
    <property type="match status" value="1"/>
</dbReference>
<comment type="caution">
    <text evidence="9">The sequence shown here is derived from an EMBL/GenBank/DDBJ whole genome shotgun (WGS) entry which is preliminary data.</text>
</comment>